<dbReference type="RefSeq" id="WP_283890148.1">
    <property type="nucleotide sequence ID" value="NZ_JARWAF010000001.1"/>
</dbReference>
<accession>A0ABT7D0G0</accession>
<name>A0ABT7D0G0_9ACTN</name>
<keyword evidence="2" id="KW-1185">Reference proteome</keyword>
<comment type="caution">
    <text evidence="1">The sequence shown here is derived from an EMBL/GenBank/DDBJ whole genome shotgun (WGS) entry which is preliminary data.</text>
</comment>
<organism evidence="1 2">
    <name type="scientific">Streptomyces pakalii</name>
    <dbReference type="NCBI Taxonomy" id="3036494"/>
    <lineage>
        <taxon>Bacteria</taxon>
        <taxon>Bacillati</taxon>
        <taxon>Actinomycetota</taxon>
        <taxon>Actinomycetes</taxon>
        <taxon>Kitasatosporales</taxon>
        <taxon>Streptomycetaceae</taxon>
        <taxon>Streptomyces</taxon>
    </lineage>
</organism>
<dbReference type="Proteomes" id="UP001237194">
    <property type="component" value="Unassembled WGS sequence"/>
</dbReference>
<proteinExistence type="predicted"/>
<gene>
    <name evidence="1" type="ORF">P5W92_01300</name>
</gene>
<sequence>MDETPWVDRLLAVHPALTEADREAIGDWRGTPLSADEEAGDDVPPPTVRLAGLGRAYAGHAPEFSERQAAELFRILEAVPANGDEYGWDAAATGFLEALMNEWDRGFDLAEVWHLTGPRVREYCRAWNRLSGVESPAWMIEG</sequence>
<evidence type="ECO:0000313" key="1">
    <source>
        <dbReference type="EMBL" id="MDJ1639033.1"/>
    </source>
</evidence>
<reference evidence="1 2" key="1">
    <citation type="submission" date="2023-04" db="EMBL/GenBank/DDBJ databases">
        <title>A novel species of the genus Streptomyces: Streptomyces pakalii sp. nov. isolated from a Mexican soil jungle.</title>
        <authorList>
            <person name="Chavez-Hernandez M.A."/>
            <person name="Ortiz-Alvarez J."/>
            <person name="Villa-Tanaca L."/>
            <person name="Hernandez-Rodriguez C."/>
        </authorList>
    </citation>
    <scope>NUCLEOTIDE SEQUENCE [LARGE SCALE GENOMIC DNA]</scope>
    <source>
        <strain evidence="1 2">ENCB-J15</strain>
    </source>
</reference>
<evidence type="ECO:0000313" key="2">
    <source>
        <dbReference type="Proteomes" id="UP001237194"/>
    </source>
</evidence>
<protein>
    <submittedName>
        <fullName evidence="1">Uncharacterized protein</fullName>
    </submittedName>
</protein>
<dbReference type="EMBL" id="JARWAF010000001">
    <property type="protein sequence ID" value="MDJ1639033.1"/>
    <property type="molecule type" value="Genomic_DNA"/>
</dbReference>